<feature type="binding site" evidence="11">
    <location>
        <position position="635"/>
    </location>
    <ligand>
        <name>Zn(2+)</name>
        <dbReference type="ChEBI" id="CHEBI:29105"/>
    </ligand>
</feature>
<evidence type="ECO:0000256" key="5">
    <source>
        <dbReference type="ARBA" id="ARBA00022741"/>
    </source>
</evidence>
<keyword evidence="10 11" id="KW-0030">Aminoacyl-tRNA synthetase</keyword>
<evidence type="ECO:0000313" key="13">
    <source>
        <dbReference type="EMBL" id="OYD17488.1"/>
    </source>
</evidence>
<dbReference type="GO" id="GO:0008270">
    <property type="term" value="F:zinc ion binding"/>
    <property type="evidence" value="ECO:0007669"/>
    <property type="project" value="UniProtKB-UniRule"/>
</dbReference>
<dbReference type="CDD" id="cd00673">
    <property type="entry name" value="AlaRS_core"/>
    <property type="match status" value="1"/>
</dbReference>
<evidence type="ECO:0000256" key="11">
    <source>
        <dbReference type="HAMAP-Rule" id="MF_00036"/>
    </source>
</evidence>
<evidence type="ECO:0000256" key="1">
    <source>
        <dbReference type="ARBA" id="ARBA00008226"/>
    </source>
</evidence>
<evidence type="ECO:0000256" key="4">
    <source>
        <dbReference type="ARBA" id="ARBA00022723"/>
    </source>
</evidence>
<reference evidence="13 14" key="1">
    <citation type="submission" date="2017-07" db="EMBL/GenBank/DDBJ databases">
        <title>Recovery of genomes from metagenomes via a dereplication, aggregation, and scoring strategy.</title>
        <authorList>
            <person name="Sieber C.M."/>
            <person name="Probst A.J."/>
            <person name="Sharrar A."/>
            <person name="Thomas B.C."/>
            <person name="Hess M."/>
            <person name="Tringe S.G."/>
            <person name="Banfield J.F."/>
        </authorList>
    </citation>
    <scope>NUCLEOTIDE SEQUENCE [LARGE SCALE GENOMIC DNA]</scope>
    <source>
        <strain evidence="13">JGI_Cruoil_03_44_89</strain>
    </source>
</reference>
<evidence type="ECO:0000259" key="12">
    <source>
        <dbReference type="PROSITE" id="PS50860"/>
    </source>
</evidence>
<dbReference type="SUPFAM" id="SSF101353">
    <property type="entry name" value="Putative anticodon-binding domain of alanyl-tRNA synthetase (AlaRS)"/>
    <property type="match status" value="1"/>
</dbReference>
<dbReference type="Gene3D" id="3.30.930.10">
    <property type="entry name" value="Bira Bifunctional Protein, Domain 2"/>
    <property type="match status" value="1"/>
</dbReference>
<dbReference type="Pfam" id="PF01411">
    <property type="entry name" value="tRNA-synt_2c"/>
    <property type="match status" value="1"/>
</dbReference>
<sequence length="850" mass="95638">MYTSNQLRKLFMEYFTERGHTPVQSSPLVPKDDPTLLFTSAGMVQFKPLWKGDVPLPYKRAVSIQKCLRGSDIDEVKTTGKHHTFFEMLGNFSFGDYFKEESIKWAWEFITEVLEIKKERLSVSVHTSDGESYDIWKDVIGVSTERILRLGDEDNFWGPAGGTGPCGPCTEILYEIPGGLLELWNIVFLQYNQDESGGRKPLKNRGVDTGMGLERLTMVCQGVRTTYETDLFLPIIEEAERLLSSKYNDGRESFHIIADHIRALVFALSEGVYPSNEARGYFARKILRRALLEGTKLKLEKPFLYNLVPVVVGIMEDSYPGLLKKRENIALMVKSEEEKFLSTLREGTEVLEKVMKELEDTKLPPHDVFRLYDTYGLPPELTCEIARERGYTVNIEEVEKIVQGEKEKARRSSMFKVEVKKGWREFITIERDEFVGYDTLTTESEIARVRSEGGDVELILVSTPFYAESGGQVGDTGRIFSDNFEIEVLDTKLEAGFHIHIGKVKRIDEGGELRGHIICEVDRKRRRLVQANHTATHLLQSALRHVLGEHVRQEGSWVGKDRFRFDFTHFSRLSEREIRGIEQMVNDWILENIQVSIRYTTLKEARELGAIALFGEKYEEPVRMVQIGDISLELCGGTHVKNTGEIGIFKIVSEIGVHTGIRRIEAVTSMGVMRLLLDYGALIENIRGSLKTSDIEVGVDKLLRENRTLKGKLKELRRSAIGGGEKIKDRLTESNIAGIQIKTGYFAGLNGEDLRELSDGVRRKPHTVCVVATTKENKPLFVVSVSDDLKDKLNAGKIAALLGKLAGGGGGGKPHLAEAGGRPDADIEDILTKVGEIVTSLQSSSRKRSS</sequence>
<comment type="domain">
    <text evidence="11">Consists of three domains; the N-terminal catalytic domain, the editing domain and the C-terminal C-Ala domain. The editing domain removes incorrectly charged amino acids, while the C-Ala domain, along with tRNA(Ala), serves as a bridge to cooperatively bring together the editing and aminoacylation centers thus stimulating deacylation of misacylated tRNAs.</text>
</comment>
<evidence type="ECO:0000256" key="2">
    <source>
        <dbReference type="ARBA" id="ARBA00022555"/>
    </source>
</evidence>
<evidence type="ECO:0000256" key="9">
    <source>
        <dbReference type="ARBA" id="ARBA00022917"/>
    </source>
</evidence>
<evidence type="ECO:0000256" key="8">
    <source>
        <dbReference type="ARBA" id="ARBA00022884"/>
    </source>
</evidence>
<protein>
    <recommendedName>
        <fullName evidence="11">Alanine--tRNA ligase</fullName>
        <ecNumber evidence="11">6.1.1.7</ecNumber>
    </recommendedName>
    <alternativeName>
        <fullName evidence="11">Alanyl-tRNA synthetase</fullName>
        <shortName evidence="11">AlaRS</shortName>
    </alternativeName>
</protein>
<dbReference type="PANTHER" id="PTHR11777:SF9">
    <property type="entry name" value="ALANINE--TRNA LIGASE, CYTOPLASMIC"/>
    <property type="match status" value="1"/>
</dbReference>
<dbReference type="InterPro" id="IPR002318">
    <property type="entry name" value="Ala-tRNA-lgiase_IIc"/>
</dbReference>
<dbReference type="FunFam" id="3.30.980.10:FF:000004">
    <property type="entry name" value="Alanine--tRNA ligase, cytoplasmic"/>
    <property type="match status" value="1"/>
</dbReference>
<dbReference type="InterPro" id="IPR018165">
    <property type="entry name" value="Ala-tRNA-synth_IIc_core"/>
</dbReference>
<dbReference type="InterPro" id="IPR018162">
    <property type="entry name" value="Ala-tRNA-ligase_IIc_anticod-bd"/>
</dbReference>
<name>A0A235BYS3_UNCW3</name>
<feature type="binding site" evidence="11">
    <location>
        <position position="639"/>
    </location>
    <ligand>
        <name>Zn(2+)</name>
        <dbReference type="ChEBI" id="CHEBI:29105"/>
    </ligand>
</feature>
<proteinExistence type="inferred from homology"/>
<comment type="subcellular location">
    <subcellularLocation>
        <location evidence="11">Cytoplasm</location>
    </subcellularLocation>
</comment>
<dbReference type="Gene3D" id="3.30.980.10">
    <property type="entry name" value="Threonyl-trna Synthetase, Chain A, domain 2"/>
    <property type="match status" value="1"/>
</dbReference>
<keyword evidence="2 11" id="KW-0820">tRNA-binding</keyword>
<dbReference type="FunFam" id="3.30.54.20:FF:000001">
    <property type="entry name" value="Alanine--tRNA ligase"/>
    <property type="match status" value="1"/>
</dbReference>
<dbReference type="HAMAP" id="MF_00036_B">
    <property type="entry name" value="Ala_tRNA_synth_B"/>
    <property type="match status" value="1"/>
</dbReference>
<dbReference type="GO" id="GO:0006419">
    <property type="term" value="P:alanyl-tRNA aminoacylation"/>
    <property type="evidence" value="ECO:0007669"/>
    <property type="project" value="UniProtKB-UniRule"/>
</dbReference>
<comment type="cofactor">
    <cofactor evidence="11">
        <name>Zn(2+)</name>
        <dbReference type="ChEBI" id="CHEBI:29105"/>
    </cofactor>
    <text evidence="11">Binds 1 zinc ion per subunit.</text>
</comment>
<organism evidence="13 14">
    <name type="scientific">candidate division WOR-3 bacterium JGI_Cruoil_03_44_89</name>
    <dbReference type="NCBI Taxonomy" id="1973748"/>
    <lineage>
        <taxon>Bacteria</taxon>
        <taxon>Bacteria division WOR-3</taxon>
    </lineage>
</organism>
<dbReference type="PRINTS" id="PR00980">
    <property type="entry name" value="TRNASYNTHALA"/>
</dbReference>
<accession>A0A235BYS3</accession>
<comment type="function">
    <text evidence="11">Catalyzes the attachment of alanine to tRNA(Ala) in a two-step reaction: alanine is first activated by ATP to form Ala-AMP and then transferred to the acceptor end of tRNA(Ala). Also edits incorrectly charged Ser-tRNA(Ala) and Gly-tRNA(Ala) via its editing domain.</text>
</comment>
<dbReference type="FunFam" id="3.10.310.40:FF:000001">
    <property type="entry name" value="Alanine--tRNA ligase"/>
    <property type="match status" value="1"/>
</dbReference>
<dbReference type="SUPFAM" id="SSF50447">
    <property type="entry name" value="Translation proteins"/>
    <property type="match status" value="1"/>
</dbReference>
<feature type="binding site" evidence="11">
    <location>
        <position position="533"/>
    </location>
    <ligand>
        <name>Zn(2+)</name>
        <dbReference type="ChEBI" id="CHEBI:29105"/>
    </ligand>
</feature>
<evidence type="ECO:0000256" key="7">
    <source>
        <dbReference type="ARBA" id="ARBA00022840"/>
    </source>
</evidence>
<dbReference type="InterPro" id="IPR012947">
    <property type="entry name" value="tRNA_SAD"/>
</dbReference>
<dbReference type="GO" id="GO:0005829">
    <property type="term" value="C:cytosol"/>
    <property type="evidence" value="ECO:0007669"/>
    <property type="project" value="TreeGrafter"/>
</dbReference>
<evidence type="ECO:0000313" key="14">
    <source>
        <dbReference type="Proteomes" id="UP000215215"/>
    </source>
</evidence>
<dbReference type="InterPro" id="IPR018164">
    <property type="entry name" value="Ala-tRNA-synth_IIc_N"/>
</dbReference>
<dbReference type="SUPFAM" id="SSF55681">
    <property type="entry name" value="Class II aaRS and biotin synthetases"/>
    <property type="match status" value="1"/>
</dbReference>
<dbReference type="Gene3D" id="3.10.310.40">
    <property type="match status" value="1"/>
</dbReference>
<keyword evidence="9 11" id="KW-0648">Protein biosynthesis</keyword>
<comment type="catalytic activity">
    <reaction evidence="11">
        <text>tRNA(Ala) + L-alanine + ATP = L-alanyl-tRNA(Ala) + AMP + diphosphate</text>
        <dbReference type="Rhea" id="RHEA:12540"/>
        <dbReference type="Rhea" id="RHEA-COMP:9657"/>
        <dbReference type="Rhea" id="RHEA-COMP:9923"/>
        <dbReference type="ChEBI" id="CHEBI:30616"/>
        <dbReference type="ChEBI" id="CHEBI:33019"/>
        <dbReference type="ChEBI" id="CHEBI:57972"/>
        <dbReference type="ChEBI" id="CHEBI:78442"/>
        <dbReference type="ChEBI" id="CHEBI:78497"/>
        <dbReference type="ChEBI" id="CHEBI:456215"/>
        <dbReference type="EC" id="6.1.1.7"/>
    </reaction>
</comment>
<dbReference type="AlphaFoldDB" id="A0A235BYS3"/>
<dbReference type="Pfam" id="PF02272">
    <property type="entry name" value="DHHA1"/>
    <property type="match status" value="1"/>
</dbReference>
<comment type="similarity">
    <text evidence="1 11">Belongs to the class-II aminoacyl-tRNA synthetase family.</text>
</comment>
<dbReference type="PANTHER" id="PTHR11777">
    <property type="entry name" value="ALANYL-TRNA SYNTHETASE"/>
    <property type="match status" value="1"/>
</dbReference>
<dbReference type="SUPFAM" id="SSF55186">
    <property type="entry name" value="ThrRS/AlaRS common domain"/>
    <property type="match status" value="1"/>
</dbReference>
<keyword evidence="11" id="KW-0963">Cytoplasm</keyword>
<evidence type="ECO:0000256" key="3">
    <source>
        <dbReference type="ARBA" id="ARBA00022598"/>
    </source>
</evidence>
<dbReference type="InterPro" id="IPR003156">
    <property type="entry name" value="DHHA1_dom"/>
</dbReference>
<dbReference type="GO" id="GO:0004813">
    <property type="term" value="F:alanine-tRNA ligase activity"/>
    <property type="evidence" value="ECO:0007669"/>
    <property type="project" value="UniProtKB-UniRule"/>
</dbReference>
<dbReference type="GO" id="GO:0000049">
    <property type="term" value="F:tRNA binding"/>
    <property type="evidence" value="ECO:0007669"/>
    <property type="project" value="UniProtKB-KW"/>
</dbReference>
<dbReference type="NCBIfam" id="TIGR00344">
    <property type="entry name" value="alaS"/>
    <property type="match status" value="1"/>
</dbReference>
<evidence type="ECO:0000256" key="6">
    <source>
        <dbReference type="ARBA" id="ARBA00022833"/>
    </source>
</evidence>
<dbReference type="InterPro" id="IPR045864">
    <property type="entry name" value="aa-tRNA-synth_II/BPL/LPL"/>
</dbReference>
<dbReference type="GO" id="GO:0002161">
    <property type="term" value="F:aminoacyl-tRNA deacylase activity"/>
    <property type="evidence" value="ECO:0007669"/>
    <property type="project" value="TreeGrafter"/>
</dbReference>
<evidence type="ECO:0000256" key="10">
    <source>
        <dbReference type="ARBA" id="ARBA00023146"/>
    </source>
</evidence>
<keyword evidence="8 11" id="KW-0694">RNA-binding</keyword>
<dbReference type="Gene3D" id="3.30.54.20">
    <property type="match status" value="1"/>
</dbReference>
<dbReference type="Gene3D" id="2.40.30.130">
    <property type="match status" value="1"/>
</dbReference>
<dbReference type="Pfam" id="PF07973">
    <property type="entry name" value="tRNA_SAD"/>
    <property type="match status" value="1"/>
</dbReference>
<keyword evidence="7 11" id="KW-0067">ATP-binding</keyword>
<dbReference type="SMART" id="SM00863">
    <property type="entry name" value="tRNA_SAD"/>
    <property type="match status" value="1"/>
</dbReference>
<keyword evidence="6 11" id="KW-0862">Zinc</keyword>
<dbReference type="InterPro" id="IPR018163">
    <property type="entry name" value="Thr/Ala-tRNA-synth_IIc_edit"/>
</dbReference>
<keyword evidence="4 11" id="KW-0479">Metal-binding</keyword>
<dbReference type="InterPro" id="IPR023033">
    <property type="entry name" value="Ala_tRNA_ligase_euk/bac"/>
</dbReference>
<dbReference type="GO" id="GO:0005524">
    <property type="term" value="F:ATP binding"/>
    <property type="evidence" value="ECO:0007669"/>
    <property type="project" value="UniProtKB-UniRule"/>
</dbReference>
<dbReference type="PROSITE" id="PS50860">
    <property type="entry name" value="AA_TRNA_LIGASE_II_ALA"/>
    <property type="match status" value="1"/>
</dbReference>
<dbReference type="InterPro" id="IPR009000">
    <property type="entry name" value="Transl_B-barrel_sf"/>
</dbReference>
<dbReference type="InterPro" id="IPR050058">
    <property type="entry name" value="Ala-tRNA_ligase"/>
</dbReference>
<dbReference type="EC" id="6.1.1.7" evidence="11"/>
<keyword evidence="3 11" id="KW-0436">Ligase</keyword>
<gene>
    <name evidence="11" type="primary">alaS</name>
    <name evidence="13" type="ORF">CH333_00795</name>
</gene>
<dbReference type="Proteomes" id="UP000215215">
    <property type="component" value="Unassembled WGS sequence"/>
</dbReference>
<feature type="domain" description="Alanyl-transfer RNA synthetases family profile" evidence="12">
    <location>
        <begin position="2"/>
        <end position="678"/>
    </location>
</feature>
<comment type="caution">
    <text evidence="13">The sequence shown here is derived from an EMBL/GenBank/DDBJ whole genome shotgun (WGS) entry which is preliminary data.</text>
</comment>
<feature type="binding site" evidence="11">
    <location>
        <position position="537"/>
    </location>
    <ligand>
        <name>Zn(2+)</name>
        <dbReference type="ChEBI" id="CHEBI:29105"/>
    </ligand>
</feature>
<dbReference type="EMBL" id="NOZQ01000014">
    <property type="protein sequence ID" value="OYD17488.1"/>
    <property type="molecule type" value="Genomic_DNA"/>
</dbReference>
<keyword evidence="5 11" id="KW-0547">Nucleotide-binding</keyword>